<dbReference type="EMBL" id="MU157856">
    <property type="protein sequence ID" value="KAF9528010.1"/>
    <property type="molecule type" value="Genomic_DNA"/>
</dbReference>
<dbReference type="OrthoDB" id="42889at2759"/>
<dbReference type="SUPFAM" id="SSF82199">
    <property type="entry name" value="SET domain"/>
    <property type="match status" value="1"/>
</dbReference>
<dbReference type="InterPro" id="IPR046341">
    <property type="entry name" value="SET_dom_sf"/>
</dbReference>
<accession>A0A9P6EFI5</accession>
<gene>
    <name evidence="1" type="ORF">CPB83DRAFT_855183</name>
</gene>
<dbReference type="PANTHER" id="PTHR13271">
    <property type="entry name" value="UNCHARACTERIZED PUTATIVE METHYLTRANSFERASE"/>
    <property type="match status" value="1"/>
</dbReference>
<keyword evidence="2" id="KW-1185">Reference proteome</keyword>
<evidence type="ECO:0000313" key="2">
    <source>
        <dbReference type="Proteomes" id="UP000807306"/>
    </source>
</evidence>
<dbReference type="GO" id="GO:0005634">
    <property type="term" value="C:nucleus"/>
    <property type="evidence" value="ECO:0007669"/>
    <property type="project" value="TreeGrafter"/>
</dbReference>
<dbReference type="AlphaFoldDB" id="A0A9P6EFI5"/>
<organism evidence="1 2">
    <name type="scientific">Crepidotus variabilis</name>
    <dbReference type="NCBI Taxonomy" id="179855"/>
    <lineage>
        <taxon>Eukaryota</taxon>
        <taxon>Fungi</taxon>
        <taxon>Dikarya</taxon>
        <taxon>Basidiomycota</taxon>
        <taxon>Agaricomycotina</taxon>
        <taxon>Agaricomycetes</taxon>
        <taxon>Agaricomycetidae</taxon>
        <taxon>Agaricales</taxon>
        <taxon>Agaricineae</taxon>
        <taxon>Crepidotaceae</taxon>
        <taxon>Crepidotus</taxon>
    </lineage>
</organism>
<dbReference type="Gene3D" id="3.90.1410.10">
    <property type="entry name" value="set domain protein methyltransferase, domain 1"/>
    <property type="match status" value="1"/>
</dbReference>
<proteinExistence type="predicted"/>
<sequence>MTIEPGPAVALKDWLSKNGGTFHSSAIFSQDNSGYRVVALNDISADAQIVVCPIDLVITPELSKCAVLSALGTRETSATFNLWSERQWIATYLAFHWIFGEDERLNHSPYLKTLPSSEQLCTPLHFTASELDLFKGSNIFGATEDRRRDWKDEWNFCRSAISVVNPDVAAKYTWDHYLTAATYISSRAFPSSILSSTPTLVHDPSTYPVLIPAVDSLNHASRQPVSWLVTTDLASVNPQTQSLQEHRPRKIVLVHHPAVSQGQELFNNYGPKPNAELILGYGFSFENNPDDTIVLKLGGIQGQKWEVGRNSNNAEGLWKEILATFVESEGAGPTYEDILDASGQLREMVEILLQRLPPIEVPNTPRIRSEVLAMRSHYLEGQRSILQSLIEFTRAREKDAIKMAEEQGIELVLEED</sequence>
<dbReference type="PANTHER" id="PTHR13271:SF147">
    <property type="entry name" value="PROTEIN-LYSINE N-METHYLTRANSFERASE EFM1-RELATED"/>
    <property type="match status" value="1"/>
</dbReference>
<dbReference type="Proteomes" id="UP000807306">
    <property type="component" value="Unassembled WGS sequence"/>
</dbReference>
<comment type="caution">
    <text evidence="1">The sequence shown here is derived from an EMBL/GenBank/DDBJ whole genome shotgun (WGS) entry which is preliminary data.</text>
</comment>
<dbReference type="GO" id="GO:0016279">
    <property type="term" value="F:protein-lysine N-methyltransferase activity"/>
    <property type="evidence" value="ECO:0007669"/>
    <property type="project" value="TreeGrafter"/>
</dbReference>
<name>A0A9P6EFI5_9AGAR</name>
<reference evidence="1" key="1">
    <citation type="submission" date="2020-11" db="EMBL/GenBank/DDBJ databases">
        <authorList>
            <consortium name="DOE Joint Genome Institute"/>
            <person name="Ahrendt S."/>
            <person name="Riley R."/>
            <person name="Andreopoulos W."/>
            <person name="Labutti K."/>
            <person name="Pangilinan J."/>
            <person name="Ruiz-Duenas F.J."/>
            <person name="Barrasa J.M."/>
            <person name="Sanchez-Garcia M."/>
            <person name="Camarero S."/>
            <person name="Miyauchi S."/>
            <person name="Serrano A."/>
            <person name="Linde D."/>
            <person name="Babiker R."/>
            <person name="Drula E."/>
            <person name="Ayuso-Fernandez I."/>
            <person name="Pacheco R."/>
            <person name="Padilla G."/>
            <person name="Ferreira P."/>
            <person name="Barriuso J."/>
            <person name="Kellner H."/>
            <person name="Castanera R."/>
            <person name="Alfaro M."/>
            <person name="Ramirez L."/>
            <person name="Pisabarro A.G."/>
            <person name="Kuo A."/>
            <person name="Tritt A."/>
            <person name="Lipzen A."/>
            <person name="He G."/>
            <person name="Yan M."/>
            <person name="Ng V."/>
            <person name="Cullen D."/>
            <person name="Martin F."/>
            <person name="Rosso M.-N."/>
            <person name="Henrissat B."/>
            <person name="Hibbett D."/>
            <person name="Martinez A.T."/>
            <person name="Grigoriev I.V."/>
        </authorList>
    </citation>
    <scope>NUCLEOTIDE SEQUENCE</scope>
    <source>
        <strain evidence="1">CBS 506.95</strain>
    </source>
</reference>
<evidence type="ECO:0000313" key="1">
    <source>
        <dbReference type="EMBL" id="KAF9528010.1"/>
    </source>
</evidence>
<dbReference type="InterPro" id="IPR050600">
    <property type="entry name" value="SETD3_SETD6_MTase"/>
</dbReference>
<protein>
    <submittedName>
        <fullName evidence="1">SET domain-containing protein</fullName>
    </submittedName>
</protein>